<protein>
    <submittedName>
        <fullName evidence="2">Uncharacterized protein</fullName>
    </submittedName>
</protein>
<dbReference type="EMBL" id="BAABAS010000002">
    <property type="protein sequence ID" value="GAA4224175.1"/>
    <property type="molecule type" value="Genomic_DNA"/>
</dbReference>
<comment type="caution">
    <text evidence="2">The sequence shown here is derived from an EMBL/GenBank/DDBJ whole genome shotgun (WGS) entry which is preliminary data.</text>
</comment>
<dbReference type="Proteomes" id="UP001501710">
    <property type="component" value="Unassembled WGS sequence"/>
</dbReference>
<accession>A0ABP8BSH3</accession>
<organism evidence="2 3">
    <name type="scientific">Actinomadura meridiana</name>
    <dbReference type="NCBI Taxonomy" id="559626"/>
    <lineage>
        <taxon>Bacteria</taxon>
        <taxon>Bacillati</taxon>
        <taxon>Actinomycetota</taxon>
        <taxon>Actinomycetes</taxon>
        <taxon>Streptosporangiales</taxon>
        <taxon>Thermomonosporaceae</taxon>
        <taxon>Actinomadura</taxon>
    </lineage>
</organism>
<feature type="region of interest" description="Disordered" evidence="1">
    <location>
        <begin position="22"/>
        <end position="48"/>
    </location>
</feature>
<evidence type="ECO:0000313" key="3">
    <source>
        <dbReference type="Proteomes" id="UP001501710"/>
    </source>
</evidence>
<sequence length="75" mass="8220">MLAVCGERPSGDVPTWLAYTASSPQGTHQKAEQEEGDGDDSEGGRHANQVIWTVRRGEYTGRGHGRHVESRITSR</sequence>
<keyword evidence="3" id="KW-1185">Reference proteome</keyword>
<evidence type="ECO:0000313" key="2">
    <source>
        <dbReference type="EMBL" id="GAA4224175.1"/>
    </source>
</evidence>
<name>A0ABP8BSH3_9ACTN</name>
<gene>
    <name evidence="2" type="ORF">GCM10022254_03060</name>
</gene>
<proteinExistence type="predicted"/>
<evidence type="ECO:0000256" key="1">
    <source>
        <dbReference type="SAM" id="MobiDB-lite"/>
    </source>
</evidence>
<reference evidence="3" key="1">
    <citation type="journal article" date="2019" name="Int. J. Syst. Evol. Microbiol.">
        <title>The Global Catalogue of Microorganisms (GCM) 10K type strain sequencing project: providing services to taxonomists for standard genome sequencing and annotation.</title>
        <authorList>
            <consortium name="The Broad Institute Genomics Platform"/>
            <consortium name="The Broad Institute Genome Sequencing Center for Infectious Disease"/>
            <person name="Wu L."/>
            <person name="Ma J."/>
        </authorList>
    </citation>
    <scope>NUCLEOTIDE SEQUENCE [LARGE SCALE GENOMIC DNA]</scope>
    <source>
        <strain evidence="3">JCM 17440</strain>
    </source>
</reference>